<evidence type="ECO:0000256" key="1">
    <source>
        <dbReference type="SAM" id="MobiDB-lite"/>
    </source>
</evidence>
<name>A0AAU7CML9_9BACT</name>
<proteinExistence type="predicted"/>
<feature type="region of interest" description="Disordered" evidence="1">
    <location>
        <begin position="144"/>
        <end position="181"/>
    </location>
</feature>
<gene>
    <name evidence="2" type="ORF">V5E97_10000</name>
</gene>
<protein>
    <submittedName>
        <fullName evidence="2">Uncharacterized protein</fullName>
    </submittedName>
</protein>
<evidence type="ECO:0000313" key="2">
    <source>
        <dbReference type="EMBL" id="XBH06345.1"/>
    </source>
</evidence>
<dbReference type="RefSeq" id="WP_406699196.1">
    <property type="nucleotide sequence ID" value="NZ_CP155447.1"/>
</dbReference>
<reference evidence="2" key="1">
    <citation type="submission" date="2024-05" db="EMBL/GenBank/DDBJ databases">
        <title>Planctomycetes of the genus Singulisphaera possess chitinolytic capabilities.</title>
        <authorList>
            <person name="Ivanova A."/>
        </authorList>
    </citation>
    <scope>NUCLEOTIDE SEQUENCE</scope>
    <source>
        <strain evidence="2">Ch08T</strain>
    </source>
</reference>
<sequence length="517" mass="52130">MESMLRRLLATWIKSQELAPRRSPTAAVRCESLEGRQLLSTTGLLRGHMGMPSSPTTQRGQFFTRGTMGGQNTGGFGSGAAVSSVSTQAGPFANIRGHGNAMGGGAGRGGVAVRYGQVARARLQNQPATPGLNAVVDTNTTTVPSEAPETLTMPAQGDPANGSPTTTQPDQGAPTMSGGSFSVMPSGPLGGWFGGRAENRELVSFNGALGQQADGPGTQAGNLSIRAEPSEELQSHFEKLQTDLQAIQDKSEVTPKLLAAVRNDFEAIQEASTTDPDQESVKALAATVESIGSQIPTDVQQAQLVADFTAVLKSQGITDQTLIDTAVADIQAVVAASHVTADDLATIAADREAIENEINSNAEAMPSVSLTTGDAVGSLMSGLTGGFESGIPMAVPFAGGAPGGPFSAFPIDFASAGGVMMDGGGQFNGLPITVSPIGGGMHGPISVSQGAVNMAGGGQFGSFSVSSASGVEASGQFSGAPVVTSYTVGGMGGQSAQFSGSPYGGGMGGRFGGRRGR</sequence>
<accession>A0AAU7CML9</accession>
<dbReference type="EMBL" id="CP155447">
    <property type="protein sequence ID" value="XBH06345.1"/>
    <property type="molecule type" value="Genomic_DNA"/>
</dbReference>
<organism evidence="2">
    <name type="scientific">Singulisphaera sp. Ch08</name>
    <dbReference type="NCBI Taxonomy" id="3120278"/>
    <lineage>
        <taxon>Bacteria</taxon>
        <taxon>Pseudomonadati</taxon>
        <taxon>Planctomycetota</taxon>
        <taxon>Planctomycetia</taxon>
        <taxon>Isosphaerales</taxon>
        <taxon>Isosphaeraceae</taxon>
        <taxon>Singulisphaera</taxon>
    </lineage>
</organism>
<dbReference type="AlphaFoldDB" id="A0AAU7CML9"/>